<gene>
    <name evidence="2" type="ORF">L596_004888</name>
</gene>
<evidence type="ECO:0008006" key="4">
    <source>
        <dbReference type="Google" id="ProtNLM"/>
    </source>
</evidence>
<keyword evidence="1" id="KW-0732">Signal</keyword>
<accession>A0A4U8UYQ2</accession>
<dbReference type="EMBL" id="CM016762">
    <property type="protein sequence ID" value="TMS38085.1"/>
    <property type="molecule type" value="Genomic_DNA"/>
</dbReference>
<dbReference type="Proteomes" id="UP000298663">
    <property type="component" value="Chromosome X"/>
</dbReference>
<dbReference type="EMBL" id="AZBU02000001">
    <property type="protein sequence ID" value="TMS38085.1"/>
    <property type="molecule type" value="Genomic_DNA"/>
</dbReference>
<evidence type="ECO:0000256" key="1">
    <source>
        <dbReference type="SAM" id="SignalP"/>
    </source>
</evidence>
<organism evidence="2 3">
    <name type="scientific">Steinernema carpocapsae</name>
    <name type="common">Entomopathogenic nematode</name>
    <dbReference type="NCBI Taxonomy" id="34508"/>
    <lineage>
        <taxon>Eukaryota</taxon>
        <taxon>Metazoa</taxon>
        <taxon>Ecdysozoa</taxon>
        <taxon>Nematoda</taxon>
        <taxon>Chromadorea</taxon>
        <taxon>Rhabditida</taxon>
        <taxon>Tylenchina</taxon>
        <taxon>Panagrolaimomorpha</taxon>
        <taxon>Strongyloidoidea</taxon>
        <taxon>Steinernematidae</taxon>
        <taxon>Steinernema</taxon>
    </lineage>
</organism>
<keyword evidence="3" id="KW-1185">Reference proteome</keyword>
<feature type="chain" id="PRO_5020495116" description="Domain of unknown function DB domain-containing protein" evidence="1">
    <location>
        <begin position="23"/>
        <end position="153"/>
    </location>
</feature>
<proteinExistence type="predicted"/>
<dbReference type="AlphaFoldDB" id="A0A4U8UYQ2"/>
<dbReference type="OrthoDB" id="5821886at2759"/>
<reference evidence="2 3" key="1">
    <citation type="journal article" date="2015" name="Genome Biol.">
        <title>Comparative genomics of Steinernema reveals deeply conserved gene regulatory networks.</title>
        <authorList>
            <person name="Dillman A.R."/>
            <person name="Macchietto M."/>
            <person name="Porter C.F."/>
            <person name="Rogers A."/>
            <person name="Williams B."/>
            <person name="Antoshechkin I."/>
            <person name="Lee M.M."/>
            <person name="Goodwin Z."/>
            <person name="Lu X."/>
            <person name="Lewis E.E."/>
            <person name="Goodrich-Blair H."/>
            <person name="Stock S.P."/>
            <person name="Adams B.J."/>
            <person name="Sternberg P.W."/>
            <person name="Mortazavi A."/>
        </authorList>
    </citation>
    <scope>NUCLEOTIDE SEQUENCE [LARGE SCALE GENOMIC DNA]</scope>
    <source>
        <strain evidence="2 3">ALL</strain>
    </source>
</reference>
<reference evidence="2 3" key="2">
    <citation type="journal article" date="2019" name="G3 (Bethesda)">
        <title>Hybrid Assembly of the Genome of the Entomopathogenic Nematode Steinernema carpocapsae Identifies the X-Chromosome.</title>
        <authorList>
            <person name="Serra L."/>
            <person name="Macchietto M."/>
            <person name="Macias-Munoz A."/>
            <person name="McGill C.J."/>
            <person name="Rodriguez I.M."/>
            <person name="Rodriguez B."/>
            <person name="Murad R."/>
            <person name="Mortazavi A."/>
        </authorList>
    </citation>
    <scope>NUCLEOTIDE SEQUENCE [LARGE SCALE GENOMIC DNA]</scope>
    <source>
        <strain evidence="2 3">ALL</strain>
    </source>
</reference>
<name>A0A4U8UYQ2_STECR</name>
<evidence type="ECO:0000313" key="2">
    <source>
        <dbReference type="EMBL" id="TMS38085.1"/>
    </source>
</evidence>
<evidence type="ECO:0000313" key="3">
    <source>
        <dbReference type="Proteomes" id="UP000298663"/>
    </source>
</evidence>
<sequence length="153" mass="17156">MCSSTTYFVCFLGAVLSTTVFAGLIERRVPPVCPQGSRAMLRPDGQPRKCLPHQNSLCVNALTDKPNANTVCCWHNQVDYHCCLDVTAQQCPDYHNVTVVIHHAFPQSPFAPKQFHFREGIEEEVAPIALARINDNGVQSEQGFLVRHQRTQH</sequence>
<comment type="caution">
    <text evidence="2">The sequence shown here is derived from an EMBL/GenBank/DDBJ whole genome shotgun (WGS) entry which is preliminary data.</text>
</comment>
<protein>
    <recommendedName>
        <fullName evidence="4">Domain of unknown function DB domain-containing protein</fullName>
    </recommendedName>
</protein>
<feature type="signal peptide" evidence="1">
    <location>
        <begin position="1"/>
        <end position="22"/>
    </location>
</feature>